<feature type="compositionally biased region" description="Basic and acidic residues" evidence="1">
    <location>
        <begin position="249"/>
        <end position="259"/>
    </location>
</feature>
<reference evidence="2 3" key="1">
    <citation type="submission" date="2016-11" db="EMBL/GenBank/DDBJ databases">
        <authorList>
            <person name="Jaros S."/>
            <person name="Januszkiewicz K."/>
            <person name="Wedrychowicz H."/>
        </authorList>
    </citation>
    <scope>NUCLEOTIDE SEQUENCE [LARGE SCALE GENOMIC DNA]</scope>
    <source>
        <strain evidence="2 3">DSM 15929</strain>
    </source>
</reference>
<proteinExistence type="predicted"/>
<gene>
    <name evidence="2" type="ORF">SAMN02745136_03938</name>
</gene>
<dbReference type="EMBL" id="FRAC01000022">
    <property type="protein sequence ID" value="SHL04344.1"/>
    <property type="molecule type" value="Genomic_DNA"/>
</dbReference>
<dbReference type="Proteomes" id="UP000184386">
    <property type="component" value="Unassembled WGS sequence"/>
</dbReference>
<dbReference type="OrthoDB" id="1664853at2"/>
<keyword evidence="3" id="KW-1185">Reference proteome</keyword>
<dbReference type="AlphaFoldDB" id="A0A1M6XED2"/>
<feature type="region of interest" description="Disordered" evidence="1">
    <location>
        <begin position="239"/>
        <end position="259"/>
    </location>
</feature>
<organism evidence="2 3">
    <name type="scientific">Anaerocolumna jejuensis DSM 15929</name>
    <dbReference type="NCBI Taxonomy" id="1121322"/>
    <lineage>
        <taxon>Bacteria</taxon>
        <taxon>Bacillati</taxon>
        <taxon>Bacillota</taxon>
        <taxon>Clostridia</taxon>
        <taxon>Lachnospirales</taxon>
        <taxon>Lachnospiraceae</taxon>
        <taxon>Anaerocolumna</taxon>
    </lineage>
</organism>
<dbReference type="RefSeq" id="WP_073278566.1">
    <property type="nucleotide sequence ID" value="NZ_FRAC01000022.1"/>
</dbReference>
<sequence length="259" mass="29726">MLIQAVPLFQDGHILRREMLIALSDYAFLTSQLLYKGYADGILTGCELTTTKDSIILNTGIVFFKGQAYLIKEPMVITYYPTNTTTMLKLTISDELKDPNYVYREMDMVLTEQISLQNNEIELCRFKLQPGAKLRDQYQDFEDRNTIFDTLNRIHVPFSVKGEGTLDREITRAFAKEMLATDSLTDFDAYFCMQILNQSYPVSKEALLVYLNRSHQAVLSEHSNQAVFQELIKVLKMRQSGKKSGGNREGSKKWKVTVD</sequence>
<evidence type="ECO:0008006" key="4">
    <source>
        <dbReference type="Google" id="ProtNLM"/>
    </source>
</evidence>
<evidence type="ECO:0000313" key="2">
    <source>
        <dbReference type="EMBL" id="SHL04344.1"/>
    </source>
</evidence>
<evidence type="ECO:0000256" key="1">
    <source>
        <dbReference type="SAM" id="MobiDB-lite"/>
    </source>
</evidence>
<name>A0A1M6XED2_9FIRM</name>
<protein>
    <recommendedName>
        <fullName evidence="4">DNA and RNA helicase</fullName>
    </recommendedName>
</protein>
<dbReference type="STRING" id="1121322.SAMN02745136_03938"/>
<accession>A0A1M6XED2</accession>
<evidence type="ECO:0000313" key="3">
    <source>
        <dbReference type="Proteomes" id="UP000184386"/>
    </source>
</evidence>